<evidence type="ECO:0000313" key="6">
    <source>
        <dbReference type="Proteomes" id="UP000198804"/>
    </source>
</evidence>
<reference evidence="6" key="1">
    <citation type="submission" date="2016-10" db="EMBL/GenBank/DDBJ databases">
        <authorList>
            <person name="Varghese N."/>
            <person name="Submissions S."/>
        </authorList>
    </citation>
    <scope>NUCLEOTIDE SEQUENCE [LARGE SCALE GENOMIC DNA]</scope>
    <source>
        <strain evidence="6">CGMCC 1.6474</strain>
    </source>
</reference>
<name>A0A1I4C2Y6_9HYPH</name>
<dbReference type="STRING" id="414703.SAMN04488125_10428"/>
<feature type="domain" description="Calcineurin-like phosphoesterase" evidence="3">
    <location>
        <begin position="43"/>
        <end position="240"/>
    </location>
</feature>
<keyword evidence="6" id="KW-1185">Reference proteome</keyword>
<gene>
    <name evidence="5" type="ORF">SAMN04488125_10428</name>
</gene>
<dbReference type="InterPro" id="IPR004843">
    <property type="entry name" value="Calcineurin-like_PHP"/>
</dbReference>
<comment type="similarity">
    <text evidence="2">Belongs to the 5'-nucleotidase family.</text>
</comment>
<evidence type="ECO:0000313" key="5">
    <source>
        <dbReference type="EMBL" id="SFK75454.1"/>
    </source>
</evidence>
<dbReference type="InterPro" id="IPR029052">
    <property type="entry name" value="Metallo-depent_PP-like"/>
</dbReference>
<dbReference type="PANTHER" id="PTHR11575:SF24">
    <property type="entry name" value="5'-NUCLEOTIDASE"/>
    <property type="match status" value="1"/>
</dbReference>
<dbReference type="GO" id="GO:0009166">
    <property type="term" value="P:nucleotide catabolic process"/>
    <property type="evidence" value="ECO:0007669"/>
    <property type="project" value="InterPro"/>
</dbReference>
<proteinExistence type="inferred from homology"/>
<keyword evidence="1" id="KW-0732">Signal</keyword>
<feature type="domain" description="5'-Nucleotidase C-terminal" evidence="4">
    <location>
        <begin position="317"/>
        <end position="471"/>
    </location>
</feature>
<evidence type="ECO:0000256" key="2">
    <source>
        <dbReference type="RuleBase" id="RU362119"/>
    </source>
</evidence>
<evidence type="ECO:0000259" key="3">
    <source>
        <dbReference type="Pfam" id="PF00149"/>
    </source>
</evidence>
<dbReference type="GO" id="GO:0016787">
    <property type="term" value="F:hydrolase activity"/>
    <property type="evidence" value="ECO:0007669"/>
    <property type="project" value="UniProtKB-KW"/>
</dbReference>
<dbReference type="InterPro" id="IPR008334">
    <property type="entry name" value="5'-Nucleotdase_C"/>
</dbReference>
<dbReference type="PANTHER" id="PTHR11575">
    <property type="entry name" value="5'-NUCLEOTIDASE-RELATED"/>
    <property type="match status" value="1"/>
</dbReference>
<dbReference type="Gene3D" id="3.90.780.10">
    <property type="entry name" value="5'-Nucleotidase, C-terminal domain"/>
    <property type="match status" value="1"/>
</dbReference>
<sequence>MRSNGRKPPMPRHPTRRATVAGIGAGLLAAGTGGAFAAQPTFTLLLVNDIYAMGEAEGRGGFARLNAVVKAERARGVPLLYAHAGDCFSPSLMSGFDRGAHIVALHNLAPPDVFVPGNHEFDFGPKVFAERQAEARFPFFAANLRDGDGKPLPGVKDSALIELGGVRLGLVGIALQSTPEKSQSGDLRFGPEIETLAAEAQKLRTAGAQMIVGVCHTARITDDAIVRARLVDILLSGHDHDLVVRDDGQAVLVESSHDAHFVTAVDVFVTSVGDGPVRWRAAFRVHDTAQVTPDPETAALVAHLEGDLSRELDVVLGTTLAPLDSRIASVRTRESSFGSLVADAVRAGTGAAIGLMNGGGIRGDRLYPPGAAITRRDILSELPFGNSVVLVAIDGATLREALENGYRDFGRPSGRFLHVSGLTVTIDPRAPPGRHVVAVEVGDEPLDATRTYRVAANDFMLRGGNDYGMLAKGRTLIGATDGKLLANVVMTTIRAHAPLPAETGPRLKVLP</sequence>
<dbReference type="AlphaFoldDB" id="A0A1I4C2Y6"/>
<dbReference type="Gene3D" id="3.60.21.10">
    <property type="match status" value="1"/>
</dbReference>
<dbReference type="EMBL" id="FOSV01000004">
    <property type="protein sequence ID" value="SFK75454.1"/>
    <property type="molecule type" value="Genomic_DNA"/>
</dbReference>
<dbReference type="InterPro" id="IPR006179">
    <property type="entry name" value="5_nucleotidase/apyrase"/>
</dbReference>
<dbReference type="PRINTS" id="PR01607">
    <property type="entry name" value="APYRASEFAMLY"/>
</dbReference>
<dbReference type="Proteomes" id="UP000198804">
    <property type="component" value="Unassembled WGS sequence"/>
</dbReference>
<dbReference type="Pfam" id="PF02872">
    <property type="entry name" value="5_nucleotid_C"/>
    <property type="match status" value="1"/>
</dbReference>
<dbReference type="Pfam" id="PF00149">
    <property type="entry name" value="Metallophos"/>
    <property type="match status" value="1"/>
</dbReference>
<dbReference type="InterPro" id="IPR036907">
    <property type="entry name" value="5'-Nucleotdase_C_sf"/>
</dbReference>
<accession>A0A1I4C2Y6</accession>
<evidence type="ECO:0000259" key="4">
    <source>
        <dbReference type="Pfam" id="PF02872"/>
    </source>
</evidence>
<dbReference type="SUPFAM" id="SSF56300">
    <property type="entry name" value="Metallo-dependent phosphatases"/>
    <property type="match status" value="1"/>
</dbReference>
<protein>
    <submittedName>
        <fullName evidence="5">2',3'-cyclic-nucleotide 2'-phosphodiesterase/5'-or 3'-nucleotidase, 5'-nucleotidase family</fullName>
    </submittedName>
</protein>
<keyword evidence="2" id="KW-0547">Nucleotide-binding</keyword>
<dbReference type="GO" id="GO:0000166">
    <property type="term" value="F:nucleotide binding"/>
    <property type="evidence" value="ECO:0007669"/>
    <property type="project" value="UniProtKB-KW"/>
</dbReference>
<dbReference type="SUPFAM" id="SSF55816">
    <property type="entry name" value="5'-nucleotidase (syn. UDP-sugar hydrolase), C-terminal domain"/>
    <property type="match status" value="1"/>
</dbReference>
<organism evidence="5 6">
    <name type="scientific">Methylorubrum salsuginis</name>
    <dbReference type="NCBI Taxonomy" id="414703"/>
    <lineage>
        <taxon>Bacteria</taxon>
        <taxon>Pseudomonadati</taxon>
        <taxon>Pseudomonadota</taxon>
        <taxon>Alphaproteobacteria</taxon>
        <taxon>Hyphomicrobiales</taxon>
        <taxon>Methylobacteriaceae</taxon>
        <taxon>Methylorubrum</taxon>
    </lineage>
</organism>
<evidence type="ECO:0000256" key="1">
    <source>
        <dbReference type="ARBA" id="ARBA00022729"/>
    </source>
</evidence>
<keyword evidence="2" id="KW-0378">Hydrolase</keyword>